<dbReference type="Gene3D" id="3.40.50.1820">
    <property type="entry name" value="alpha/beta hydrolase"/>
    <property type="match status" value="1"/>
</dbReference>
<organism evidence="4 5">
    <name type="scientific">Mucuna pruriens</name>
    <name type="common">Velvet bean</name>
    <name type="synonym">Dolichos pruriens</name>
    <dbReference type="NCBI Taxonomy" id="157652"/>
    <lineage>
        <taxon>Eukaryota</taxon>
        <taxon>Viridiplantae</taxon>
        <taxon>Streptophyta</taxon>
        <taxon>Embryophyta</taxon>
        <taxon>Tracheophyta</taxon>
        <taxon>Spermatophyta</taxon>
        <taxon>Magnoliopsida</taxon>
        <taxon>eudicotyledons</taxon>
        <taxon>Gunneridae</taxon>
        <taxon>Pentapetalae</taxon>
        <taxon>rosids</taxon>
        <taxon>fabids</taxon>
        <taxon>Fabales</taxon>
        <taxon>Fabaceae</taxon>
        <taxon>Papilionoideae</taxon>
        <taxon>50 kb inversion clade</taxon>
        <taxon>NPAAA clade</taxon>
        <taxon>indigoferoid/millettioid clade</taxon>
        <taxon>Phaseoleae</taxon>
        <taxon>Mucuna</taxon>
    </lineage>
</organism>
<dbReference type="InterPro" id="IPR000073">
    <property type="entry name" value="AB_hydrolase_1"/>
</dbReference>
<dbReference type="PRINTS" id="PR00111">
    <property type="entry name" value="ABHYDROLASE"/>
</dbReference>
<dbReference type="Pfam" id="PF03398">
    <property type="entry name" value="Ist1"/>
    <property type="match status" value="1"/>
</dbReference>
<sequence length="696" mass="77133">MELSPTLRFSHSSSPFSRMLISSTEHRINHLISVSPKSSSNTTLMVATAKKKSRIEGVSEELNSIASQNLDFAPSRRRVRDAFTEVQQQLDHFLFKTAPAGIRTEEGYERNSRGLEIFCKSWLPEPGVPLKAALCFCHGYGSTCTFFFEGIAKRIAASGYGVYAMDFPGFGLSEGLHGYIPNFDDLVDDVIEHYTKIKARPEVRGLPRFILGQSMGGAIALKVHLKEPNTWDGVILVAPMCKIAEGMLPSTAVLKVLNLLSKVMPEAKLFPHKDLSGLIFREPGKRKMAGYNVISYDDPTRLKTGMELLNATQDIESQLHKVTAPLLILHGAADKVTDPLVSQFLYEKASSKDKTLKIYEGSYHGILEGESDDRIFAVQNDMISWLDLSKTCLNLAISRIKLLQNKRDMQLKQMCKEISQFLQAGQEAIARIRVEHIIREQNIWAAYEILELFCEFVLARVPIIENQRECPSELREAIASIIFAAPRCSDVPDLLHIKNLFATKYGKEFISAASELRPDSGVNRTIIEKLSVSAPSGEVKLKVLREIAEEYNLTWDSSKTEAEFRKNHEDLLGGAKQVSAGATLSHNPSRNGSNSSSPCITEPSIKSVHDKQEYKHLEAPSPSNNNSRLNTNEIERSHKNNDVPVGDAKSETRFQSSDVLEKARAAIASADRASAAARAAAALVQSNFGSLKLEGK</sequence>
<dbReference type="SUPFAM" id="SSF53474">
    <property type="entry name" value="alpha/beta-Hydrolases"/>
    <property type="match status" value="1"/>
</dbReference>
<evidence type="ECO:0000256" key="1">
    <source>
        <dbReference type="ARBA" id="ARBA00005536"/>
    </source>
</evidence>
<dbReference type="InterPro" id="IPR051044">
    <property type="entry name" value="MAG_DAG_Lipase"/>
</dbReference>
<dbReference type="Gene3D" id="1.20.1260.60">
    <property type="entry name" value="Vacuolar protein sorting-associated protein Ist1"/>
    <property type="match status" value="1"/>
</dbReference>
<dbReference type="InterPro" id="IPR042277">
    <property type="entry name" value="IST1-like"/>
</dbReference>
<dbReference type="AlphaFoldDB" id="A0A371H7M9"/>
<dbReference type="FunFam" id="1.20.1260.60:FF:000003">
    <property type="entry name" value="IST1-like protein isoform A"/>
    <property type="match status" value="1"/>
</dbReference>
<dbReference type="STRING" id="157652.A0A371H7M9"/>
<protein>
    <submittedName>
        <fullName evidence="4">Caffeoylshikimate esterase</fullName>
    </submittedName>
</protein>
<evidence type="ECO:0000259" key="3">
    <source>
        <dbReference type="Pfam" id="PF12146"/>
    </source>
</evidence>
<dbReference type="FunFam" id="3.40.50.1820:FF:000054">
    <property type="entry name" value="Alpha/beta-Hydrolases superfamily protein"/>
    <property type="match status" value="1"/>
</dbReference>
<gene>
    <name evidence="4" type="primary">CSE</name>
    <name evidence="4" type="ORF">CR513_18232</name>
</gene>
<reference evidence="4" key="1">
    <citation type="submission" date="2018-05" db="EMBL/GenBank/DDBJ databases">
        <title>Draft genome of Mucuna pruriens seed.</title>
        <authorList>
            <person name="Nnadi N.E."/>
            <person name="Vos R."/>
            <person name="Hasami M.H."/>
            <person name="Devisetty U.K."/>
            <person name="Aguiy J.C."/>
        </authorList>
    </citation>
    <scope>NUCLEOTIDE SEQUENCE [LARGE SCALE GENOMIC DNA]</scope>
    <source>
        <strain evidence="4">JCA_2017</strain>
    </source>
</reference>
<dbReference type="Proteomes" id="UP000257109">
    <property type="component" value="Unassembled WGS sequence"/>
</dbReference>
<keyword evidence="5" id="KW-1185">Reference proteome</keyword>
<dbReference type="OrthoDB" id="2498029at2759"/>
<feature type="domain" description="Serine aminopeptidase S33" evidence="3">
    <location>
        <begin position="130"/>
        <end position="370"/>
    </location>
</feature>
<evidence type="ECO:0000313" key="4">
    <source>
        <dbReference type="EMBL" id="RDX98798.1"/>
    </source>
</evidence>
<dbReference type="InterPro" id="IPR005061">
    <property type="entry name" value="Ist1"/>
</dbReference>
<dbReference type="Pfam" id="PF12146">
    <property type="entry name" value="Hydrolase_4"/>
    <property type="match status" value="1"/>
</dbReference>
<proteinExistence type="inferred from homology"/>
<dbReference type="InterPro" id="IPR029058">
    <property type="entry name" value="AB_hydrolase_fold"/>
</dbReference>
<feature type="non-terminal residue" evidence="4">
    <location>
        <position position="1"/>
    </location>
</feature>
<comment type="similarity">
    <text evidence="1">Belongs to the IST1 family.</text>
</comment>
<evidence type="ECO:0000256" key="2">
    <source>
        <dbReference type="SAM" id="MobiDB-lite"/>
    </source>
</evidence>
<feature type="region of interest" description="Disordered" evidence="2">
    <location>
        <begin position="582"/>
        <end position="603"/>
    </location>
</feature>
<dbReference type="InterPro" id="IPR022742">
    <property type="entry name" value="Hydrolase_4"/>
</dbReference>
<feature type="region of interest" description="Disordered" evidence="2">
    <location>
        <begin position="635"/>
        <end position="658"/>
    </location>
</feature>
<accession>A0A371H7M9</accession>
<comment type="caution">
    <text evidence="4">The sequence shown here is derived from an EMBL/GenBank/DDBJ whole genome shotgun (WGS) entry which is preliminary data.</text>
</comment>
<dbReference type="PANTHER" id="PTHR11614">
    <property type="entry name" value="PHOSPHOLIPASE-RELATED"/>
    <property type="match status" value="1"/>
</dbReference>
<feature type="compositionally biased region" description="Low complexity" evidence="2">
    <location>
        <begin position="585"/>
        <end position="597"/>
    </location>
</feature>
<dbReference type="GO" id="GO:0015031">
    <property type="term" value="P:protein transport"/>
    <property type="evidence" value="ECO:0007669"/>
    <property type="project" value="InterPro"/>
</dbReference>
<name>A0A371H7M9_MUCPR</name>
<evidence type="ECO:0000313" key="5">
    <source>
        <dbReference type="Proteomes" id="UP000257109"/>
    </source>
</evidence>
<dbReference type="EMBL" id="QJKJ01003372">
    <property type="protein sequence ID" value="RDX98798.1"/>
    <property type="molecule type" value="Genomic_DNA"/>
</dbReference>